<comment type="similarity">
    <text evidence="6">Belongs to the TOG/XMAP215 family.</text>
</comment>
<dbReference type="GO" id="GO:0005874">
    <property type="term" value="C:microtubule"/>
    <property type="evidence" value="ECO:0007669"/>
    <property type="project" value="UniProtKB-KW"/>
</dbReference>
<evidence type="ECO:0000256" key="3">
    <source>
        <dbReference type="ARBA" id="ARBA00022701"/>
    </source>
</evidence>
<feature type="compositionally biased region" description="Low complexity" evidence="11">
    <location>
        <begin position="1113"/>
        <end position="1129"/>
    </location>
</feature>
<feature type="compositionally biased region" description="Low complexity" evidence="11">
    <location>
        <begin position="580"/>
        <end position="593"/>
    </location>
</feature>
<dbReference type="GO" id="GO:0007051">
    <property type="term" value="P:spindle organization"/>
    <property type="evidence" value="ECO:0007669"/>
    <property type="project" value="InterPro"/>
</dbReference>
<comment type="subcellular location">
    <subcellularLocation>
        <location evidence="1">Cytoplasm</location>
        <location evidence="1">Cytoskeleton</location>
    </subcellularLocation>
</comment>
<feature type="compositionally biased region" description="Polar residues" evidence="11">
    <location>
        <begin position="559"/>
        <end position="568"/>
    </location>
</feature>
<evidence type="ECO:0000256" key="2">
    <source>
        <dbReference type="ARBA" id="ARBA00022490"/>
    </source>
</evidence>
<dbReference type="GO" id="GO:0061863">
    <property type="term" value="F:microtubule plus end polymerase"/>
    <property type="evidence" value="ECO:0007669"/>
    <property type="project" value="InterPro"/>
</dbReference>
<organism evidence="13 14">
    <name type="scientific">Chara braunii</name>
    <name type="common">Braun's stonewort</name>
    <dbReference type="NCBI Taxonomy" id="69332"/>
    <lineage>
        <taxon>Eukaryota</taxon>
        <taxon>Viridiplantae</taxon>
        <taxon>Streptophyta</taxon>
        <taxon>Charophyceae</taxon>
        <taxon>Charales</taxon>
        <taxon>Characeae</taxon>
        <taxon>Chara</taxon>
    </lineage>
</organism>
<feature type="domain" description="TOG" evidence="12">
    <location>
        <begin position="1201"/>
        <end position="1439"/>
    </location>
</feature>
<dbReference type="InterPro" id="IPR045110">
    <property type="entry name" value="XMAP215"/>
</dbReference>
<dbReference type="Gramene" id="GBG84829">
    <property type="protein sequence ID" value="GBG84829"/>
    <property type="gene ID" value="CBR_g39205"/>
</dbReference>
<evidence type="ECO:0000313" key="13">
    <source>
        <dbReference type="EMBL" id="GBG84829.1"/>
    </source>
</evidence>
<keyword evidence="14" id="KW-1185">Reference proteome</keyword>
<name>A0A388LRE2_CHABU</name>
<dbReference type="GO" id="GO:0046785">
    <property type="term" value="P:microtubule polymerization"/>
    <property type="evidence" value="ECO:0007669"/>
    <property type="project" value="InterPro"/>
</dbReference>
<reference evidence="13 14" key="1">
    <citation type="journal article" date="2018" name="Cell">
        <title>The Chara Genome: Secondary Complexity and Implications for Plant Terrestrialization.</title>
        <authorList>
            <person name="Nishiyama T."/>
            <person name="Sakayama H."/>
            <person name="Vries J.D."/>
            <person name="Buschmann H."/>
            <person name="Saint-Marcoux D."/>
            <person name="Ullrich K.K."/>
            <person name="Haas F.B."/>
            <person name="Vanderstraeten L."/>
            <person name="Becker D."/>
            <person name="Lang D."/>
            <person name="Vosolsobe S."/>
            <person name="Rombauts S."/>
            <person name="Wilhelmsson P.K.I."/>
            <person name="Janitza P."/>
            <person name="Kern R."/>
            <person name="Heyl A."/>
            <person name="Rumpler F."/>
            <person name="Villalobos L.I.A.C."/>
            <person name="Clay J.M."/>
            <person name="Skokan R."/>
            <person name="Toyoda A."/>
            <person name="Suzuki Y."/>
            <person name="Kagoshima H."/>
            <person name="Schijlen E."/>
            <person name="Tajeshwar N."/>
            <person name="Catarino B."/>
            <person name="Hetherington A.J."/>
            <person name="Saltykova A."/>
            <person name="Bonnot C."/>
            <person name="Breuninger H."/>
            <person name="Symeonidi A."/>
            <person name="Radhakrishnan G.V."/>
            <person name="Van Nieuwerburgh F."/>
            <person name="Deforce D."/>
            <person name="Chang C."/>
            <person name="Karol K.G."/>
            <person name="Hedrich R."/>
            <person name="Ulvskov P."/>
            <person name="Glockner G."/>
            <person name="Delwiche C.F."/>
            <person name="Petrasek J."/>
            <person name="Van de Peer Y."/>
            <person name="Friml J."/>
            <person name="Beilby M."/>
            <person name="Dolan L."/>
            <person name="Kohara Y."/>
            <person name="Sugano S."/>
            <person name="Fujiyama A."/>
            <person name="Delaux P.-M."/>
            <person name="Quint M."/>
            <person name="TheiBen G."/>
            <person name="Hagemann M."/>
            <person name="Harholt J."/>
            <person name="Dunand C."/>
            <person name="Zachgo S."/>
            <person name="Langdale J."/>
            <person name="Maumus F."/>
            <person name="Straeten D.V.D."/>
            <person name="Gould S.B."/>
            <person name="Rensing S.A."/>
        </authorList>
    </citation>
    <scope>NUCLEOTIDE SEQUENCE [LARGE SCALE GENOMIC DNA]</scope>
    <source>
        <strain evidence="13 14">S276</strain>
    </source>
</reference>
<evidence type="ECO:0000256" key="10">
    <source>
        <dbReference type="PROSITE-ProRule" id="PRU00103"/>
    </source>
</evidence>
<dbReference type="PROSITE" id="PS50077">
    <property type="entry name" value="HEAT_REPEAT"/>
    <property type="match status" value="1"/>
</dbReference>
<dbReference type="InterPro" id="IPR011989">
    <property type="entry name" value="ARM-like"/>
</dbReference>
<proteinExistence type="inferred from homology"/>
<feature type="region of interest" description="Disordered" evidence="11">
    <location>
        <begin position="1100"/>
        <end position="1165"/>
    </location>
</feature>
<sequence length="2096" mass="226716">MAEEEKILKEAKKLPWDERIAHKNWKVRNDAYIDLAAACEAVTDPKDPRLRDYGPLFKKAVSDSNAPAQEKALDALICFLQRADADAGRYGKEVCHAIAAKCLVGRPKTLQKSVDALLLFVELEASEAFLDAMEEASKNKLAKVVVPAVDAIFQAVSQFGVKVVNAKRVIKMLPPLFDHQDQKVRASAKALTVELCRWVGKGNVQSLLLSNMRDTMKKEIEAEIENVKDGVAHPERRIRSEQAKAFEMALMAADVSTTTNTEAAPAEGPPEFDDYDLADPVDILSQLKSTFWDGVKSKKWSERKEAVGELVQLASARKLASGDYTEVVRVLKKMIADINVAVVVEAVNATGNLGRGLRKEFGGYARILLPGMLDKLKEKKQTVLKALQDALQTLHKSGCVNIVELTEELKPALEHKVPSVRKECVDWIKYCVETSTRANVLKILKAYIDFLIKAVDDSAPDVRDASFATLAALARAVSMKPLEKAMDKLDDVKKKKLNDLIASLGGAPVIGSAPAPVAAAAPRSVPPSVQQPAAAANGNDDAVSEAGSSSGGSDVAKRSVSSIQTTASLRKPMARSLSVKRGPSGGSSKSSAGKRGDNGMSGGPPAESDDVEPTDMSAEEVEAKVSEFLPTEMLGNLKSVNWKERLEAMNTLKELVEGFTDEQVETNAEFVTRLLVYTPGWADKNVQVVQKMLETVTVIIQKIPLMTKRCAAICIAGVIEKVGDIKLRIQSIACLTAYCEAVGPQFVFNRMYKLTKEHRNPKVLSEGVLFMVSAIDEFGLTYLKMKDLLDFARDFCLQSSVPAVRNGAVKLLGVVHKWIGPDLKNFLTDVKPAQMGILETEFAKNPYEGSPAANRTVRAPVAVDGGGGGVGVDGLPREDITPKVTAGLLKGFSSSDWKVRQDSIHGVDRILEEANKRILPNGTGELFAALKSRLNDSNKNLTMTALGTLGNLACAIGPPADKASKGIVADALKCLSDNKKQMRDAVLKMLTSFHAACGVDKLAPYVAGGLSDAKICADGRRDLLSWTAKQVPSTAAPQELLCLVKPLSTSLQDKSAEVRKAAEELLMAVIAACGYDVVAKAAKQEGAAVANSLNPYLDKNRSGAPIDDLAAPRGGSKTSTRGGKTSTAGRKSDDEGGRTKSAVSGVRGARGAPASTARKQVSADAARDAALQSEPLFVANDLKDDRERKCPRKIKFEDPRPEQVADLEQLMAPFFRDDLHRRLFSPDFKKQVEGLDLMQKAIPQYKKEIVDNLDLLLRWSVLRFCESNTTAILKVLEFLPELVEALVNEGYHLREYEANIFLPCLVEKCGHNIDKVREKMRELMRQISSIYPPSRLFAFIVEGVRSKNNRTRVECVDQLGSMIDRHGIEIVGSTKALQAIAGLVSERDAAIRNAALTTLATAYKILGDDVWKQLGRLADAQKGLVDDKFKWKAREMERNKEGKPGEARALAKGRAAAAVRSTGPEAEQSGDTRKEMAAHAMGARTANGHFAPAAAGDHHVHGGEPEGRPSYGPTDWKQALEYIHRGSTNNEVVEGMKLVCQLLSSASSDPTVIQTFAPDADRLVEYLTSKVTHTFNLGLNGASARSCKYVLNTLMQTFQIKDLASMVQQTSLGNLIAELLIWLLNEKVPQIDDGGQLLKALNVLMLKILENANRTSSFVVLIGLLRPYKREVGPPALTALNPEDTTPGSRMQRFSDLVVKCLIRLTKALGSTINDVDLDRLLQSIHDYLQELGLDEIRRRSGMVFCRAGADDKPLRMVKTVLHELVKLQGPNIKGHLSLVPIDMEPQPIIMAYIDLNLQTLAAAKLLTPAGHADSGTNGATSPTAGGGSTDSTIKQELAMVFKKIGDKQTSTAGLYELYRLTQHYPQVDINAHLMSASEAFRMYIKDGLAKVEKTMAASRATTMGSGGMSMAVVPSSPSGRPYHVLPEVDITPPAAPAWVKSLTSVPSSPRHVHMHVSSVTGDRNTGSGEEIPPPPTSKYMSSATSEHAPEKVPHAHITPFGSYFGTGTETTSGTLDSLRERMRNIQAAVAGSPSAFAAVNERLHTMSAVHANGAVSHSAAVHSSGHVPADAGPEEISVSGLQARMQRLKSGASMF</sequence>
<evidence type="ECO:0000256" key="7">
    <source>
        <dbReference type="ARBA" id="ARBA00069484"/>
    </source>
</evidence>
<evidence type="ECO:0000256" key="4">
    <source>
        <dbReference type="ARBA" id="ARBA00022737"/>
    </source>
</evidence>
<feature type="compositionally biased region" description="Polar residues" evidence="11">
    <location>
        <begin position="1958"/>
        <end position="1968"/>
    </location>
</feature>
<dbReference type="InterPro" id="IPR021133">
    <property type="entry name" value="HEAT_type_2"/>
</dbReference>
<evidence type="ECO:0000259" key="12">
    <source>
        <dbReference type="SMART" id="SM01349"/>
    </source>
</evidence>
<feature type="region of interest" description="Disordered" evidence="11">
    <location>
        <begin position="1454"/>
        <end position="1473"/>
    </location>
</feature>
<feature type="repeat" description="HEAT" evidence="10">
    <location>
        <begin position="447"/>
        <end position="484"/>
    </location>
</feature>
<dbReference type="EMBL" id="BFEA01000493">
    <property type="protein sequence ID" value="GBG84829.1"/>
    <property type="molecule type" value="Genomic_DNA"/>
</dbReference>
<dbReference type="OrthoDB" id="205662at2759"/>
<evidence type="ECO:0000313" key="14">
    <source>
        <dbReference type="Proteomes" id="UP000265515"/>
    </source>
</evidence>
<evidence type="ECO:0000256" key="9">
    <source>
        <dbReference type="ARBA" id="ARBA00082866"/>
    </source>
</evidence>
<evidence type="ECO:0000256" key="6">
    <source>
        <dbReference type="ARBA" id="ARBA00025722"/>
    </source>
</evidence>
<dbReference type="Proteomes" id="UP000265515">
    <property type="component" value="Unassembled WGS sequence"/>
</dbReference>
<dbReference type="InterPro" id="IPR034085">
    <property type="entry name" value="TOG"/>
</dbReference>
<evidence type="ECO:0000256" key="8">
    <source>
        <dbReference type="ARBA" id="ARBA00079374"/>
    </source>
</evidence>
<evidence type="ECO:0000256" key="11">
    <source>
        <dbReference type="SAM" id="MobiDB-lite"/>
    </source>
</evidence>
<gene>
    <name evidence="13" type="ORF">CBR_g39205</name>
</gene>
<dbReference type="FunFam" id="1.25.10.10:FF:000137">
    <property type="entry name" value="Protein MOR1"/>
    <property type="match status" value="1"/>
</dbReference>
<dbReference type="FunFam" id="1.25.10.10:FF:000019">
    <property type="entry name" value="Cytoskeleton-associated protein 5"/>
    <property type="match status" value="1"/>
</dbReference>
<keyword evidence="3" id="KW-0493">Microtubule</keyword>
<dbReference type="GO" id="GO:0030951">
    <property type="term" value="P:establishment or maintenance of microtubule cytoskeleton polarity"/>
    <property type="evidence" value="ECO:0007669"/>
    <property type="project" value="InterPro"/>
</dbReference>
<keyword evidence="4" id="KW-0677">Repeat</keyword>
<comment type="caution">
    <text evidence="13">The sequence shown here is derived from an EMBL/GenBank/DDBJ whole genome shotgun (WGS) entry which is preliminary data.</text>
</comment>
<feature type="region of interest" description="Disordered" evidence="11">
    <location>
        <begin position="519"/>
        <end position="621"/>
    </location>
</feature>
<protein>
    <recommendedName>
        <fullName evidence="7">Protein MOR1</fullName>
    </recommendedName>
    <alternativeName>
        <fullName evidence="8">Protein GEM1</fullName>
    </alternativeName>
    <alternativeName>
        <fullName evidence="9">Protein MICROTUBULE ORGANIZATION 1</fullName>
    </alternativeName>
</protein>
<feature type="compositionally biased region" description="Low complexity" evidence="11">
    <location>
        <begin position="519"/>
        <end position="554"/>
    </location>
</feature>
<accession>A0A388LRE2</accession>
<feature type="domain" description="TOG" evidence="12">
    <location>
        <begin position="276"/>
        <end position="510"/>
    </location>
</feature>
<dbReference type="Gene3D" id="1.25.10.10">
    <property type="entry name" value="Leucine-rich Repeat Variant"/>
    <property type="match status" value="5"/>
</dbReference>
<dbReference type="InterPro" id="IPR016024">
    <property type="entry name" value="ARM-type_fold"/>
</dbReference>
<feature type="domain" description="TOG" evidence="12">
    <location>
        <begin position="615"/>
        <end position="851"/>
    </location>
</feature>
<dbReference type="OMA" id="NWKERKE"/>
<feature type="domain" description="TOG" evidence="12">
    <location>
        <begin position="1"/>
        <end position="233"/>
    </location>
</feature>
<evidence type="ECO:0000256" key="5">
    <source>
        <dbReference type="ARBA" id="ARBA00023212"/>
    </source>
</evidence>
<dbReference type="SMART" id="SM01349">
    <property type="entry name" value="TOG"/>
    <property type="match status" value="5"/>
</dbReference>
<dbReference type="FunFam" id="1.25.10.10:FF:000121">
    <property type="entry name" value="Protein MOR1"/>
    <property type="match status" value="1"/>
</dbReference>
<feature type="compositionally biased region" description="Acidic residues" evidence="11">
    <location>
        <begin position="607"/>
        <end position="620"/>
    </location>
</feature>
<dbReference type="InterPro" id="IPR048491">
    <property type="entry name" value="XMAP215_CLASP_TOG"/>
</dbReference>
<dbReference type="Pfam" id="PF21041">
    <property type="entry name" value="XMAP215_CLASP_TOG"/>
    <property type="match status" value="4"/>
</dbReference>
<evidence type="ECO:0000256" key="1">
    <source>
        <dbReference type="ARBA" id="ARBA00004245"/>
    </source>
</evidence>
<dbReference type="STRING" id="69332.A0A388LRE2"/>
<keyword evidence="5" id="KW-0206">Cytoskeleton</keyword>
<keyword evidence="2" id="KW-0963">Cytoplasm</keyword>
<dbReference type="PANTHER" id="PTHR12609">
    <property type="entry name" value="MICROTUBULE ASSOCIATED PROTEIN XMAP215"/>
    <property type="match status" value="1"/>
</dbReference>
<feature type="region of interest" description="Disordered" evidence="11">
    <location>
        <begin position="1958"/>
        <end position="1991"/>
    </location>
</feature>
<dbReference type="SUPFAM" id="SSF48371">
    <property type="entry name" value="ARM repeat"/>
    <property type="match status" value="2"/>
</dbReference>
<feature type="domain" description="TOG" evidence="12">
    <location>
        <begin position="873"/>
        <end position="1106"/>
    </location>
</feature>
<dbReference type="GO" id="GO:0051010">
    <property type="term" value="F:microtubule plus-end binding"/>
    <property type="evidence" value="ECO:0007669"/>
    <property type="project" value="InterPro"/>
</dbReference>